<proteinExistence type="predicted"/>
<organism evidence="1 2">
    <name type="scientific">Truncatella angustata</name>
    <dbReference type="NCBI Taxonomy" id="152316"/>
    <lineage>
        <taxon>Eukaryota</taxon>
        <taxon>Fungi</taxon>
        <taxon>Dikarya</taxon>
        <taxon>Ascomycota</taxon>
        <taxon>Pezizomycotina</taxon>
        <taxon>Sordariomycetes</taxon>
        <taxon>Xylariomycetidae</taxon>
        <taxon>Amphisphaeriales</taxon>
        <taxon>Sporocadaceae</taxon>
        <taxon>Truncatella</taxon>
    </lineage>
</organism>
<comment type="caution">
    <text evidence="1">The sequence shown here is derived from an EMBL/GenBank/DDBJ whole genome shotgun (WGS) entry which is preliminary data.</text>
</comment>
<dbReference type="GeneID" id="70125119"/>
<dbReference type="EMBL" id="JAGPXC010000005">
    <property type="protein sequence ID" value="KAH6653683.1"/>
    <property type="molecule type" value="Genomic_DNA"/>
</dbReference>
<accession>A0A9P8UKJ2</accession>
<gene>
    <name evidence="1" type="ORF">BKA67DRAFT_328698</name>
</gene>
<protein>
    <submittedName>
        <fullName evidence="1">Uncharacterized protein</fullName>
    </submittedName>
</protein>
<sequence length="139" mass="15226">MITASQTMQSAPGVTKNSNLWPSYESATSTFDSDIFTTKTREFGYIHYSGHDTGKPPSGSHFNQAGGDLVVTLLSGGEETRQEYLWRHISKSTMAIVTCSVEHMKSSTPRLIGSSAIRLCWRADCCAVSAGRCNVTNRR</sequence>
<keyword evidence="2" id="KW-1185">Reference proteome</keyword>
<dbReference type="RefSeq" id="XP_045957960.1">
    <property type="nucleotide sequence ID" value="XM_046096226.1"/>
</dbReference>
<evidence type="ECO:0000313" key="2">
    <source>
        <dbReference type="Proteomes" id="UP000758603"/>
    </source>
</evidence>
<reference evidence="1" key="1">
    <citation type="journal article" date="2021" name="Nat. Commun.">
        <title>Genetic determinants of endophytism in the Arabidopsis root mycobiome.</title>
        <authorList>
            <person name="Mesny F."/>
            <person name="Miyauchi S."/>
            <person name="Thiergart T."/>
            <person name="Pickel B."/>
            <person name="Atanasova L."/>
            <person name="Karlsson M."/>
            <person name="Huettel B."/>
            <person name="Barry K.W."/>
            <person name="Haridas S."/>
            <person name="Chen C."/>
            <person name="Bauer D."/>
            <person name="Andreopoulos W."/>
            <person name="Pangilinan J."/>
            <person name="LaButti K."/>
            <person name="Riley R."/>
            <person name="Lipzen A."/>
            <person name="Clum A."/>
            <person name="Drula E."/>
            <person name="Henrissat B."/>
            <person name="Kohler A."/>
            <person name="Grigoriev I.V."/>
            <person name="Martin F.M."/>
            <person name="Hacquard S."/>
        </authorList>
    </citation>
    <scope>NUCLEOTIDE SEQUENCE</scope>
    <source>
        <strain evidence="1">MPI-SDFR-AT-0073</strain>
    </source>
</reference>
<dbReference type="AlphaFoldDB" id="A0A9P8UKJ2"/>
<evidence type="ECO:0000313" key="1">
    <source>
        <dbReference type="EMBL" id="KAH6653683.1"/>
    </source>
</evidence>
<dbReference type="Proteomes" id="UP000758603">
    <property type="component" value="Unassembled WGS sequence"/>
</dbReference>
<name>A0A9P8UKJ2_9PEZI</name>